<organism evidence="1">
    <name type="scientific">Zea mays</name>
    <name type="common">Maize</name>
    <dbReference type="NCBI Taxonomy" id="4577"/>
    <lineage>
        <taxon>Eukaryota</taxon>
        <taxon>Viridiplantae</taxon>
        <taxon>Streptophyta</taxon>
        <taxon>Embryophyta</taxon>
        <taxon>Tracheophyta</taxon>
        <taxon>Spermatophyta</taxon>
        <taxon>Magnoliopsida</taxon>
        <taxon>Liliopsida</taxon>
        <taxon>Poales</taxon>
        <taxon>Poaceae</taxon>
        <taxon>PACMAD clade</taxon>
        <taxon>Panicoideae</taxon>
        <taxon>Andropogonodae</taxon>
        <taxon>Andropogoneae</taxon>
        <taxon>Tripsacinae</taxon>
        <taxon>Zea</taxon>
    </lineage>
</organism>
<dbReference type="AlphaFoldDB" id="B6SHM0"/>
<accession>B6SHM0</accession>
<evidence type="ECO:0000313" key="1">
    <source>
        <dbReference type="EMBL" id="ACG24353.1"/>
    </source>
</evidence>
<protein>
    <submittedName>
        <fullName evidence="1">Uncharacterized protein</fullName>
    </submittedName>
</protein>
<dbReference type="EMBL" id="EU952235">
    <property type="protein sequence ID" value="ACG24353.1"/>
    <property type="molecule type" value="mRNA"/>
</dbReference>
<name>B6SHM0_MAIZE</name>
<sequence>MAFILIYIPIWLYLENEEESEVTQEKTSPPLESQAETWLYFDICESEPDSPTNKGKPRCMQPLSLCF</sequence>
<reference evidence="1" key="1">
    <citation type="journal article" date="2009" name="Plant Mol. Biol.">
        <title>Insights into corn genes derived from large-scale cDNA sequencing.</title>
        <authorList>
            <person name="Alexandrov N.N."/>
            <person name="Brover V.V."/>
            <person name="Freidin S."/>
            <person name="Troukhan M.E."/>
            <person name="Tatarinova T.V."/>
            <person name="Zhang H."/>
            <person name="Swaller T.J."/>
            <person name="Lu Y.P."/>
            <person name="Bouck J."/>
            <person name="Flavell R.B."/>
            <person name="Feldmann K.A."/>
        </authorList>
    </citation>
    <scope>NUCLEOTIDE SEQUENCE</scope>
</reference>
<proteinExistence type="evidence at transcript level"/>